<feature type="compositionally biased region" description="Polar residues" evidence="2">
    <location>
        <begin position="314"/>
        <end position="323"/>
    </location>
</feature>
<dbReference type="HOGENOM" id="CLU_828760_0_0_14"/>
<sequence>MIKNKKNVKKAINIKFLEEAKLGINTINSLSGNIGSSSLKTMSDTPELHAAVQKMQNRNSNKNDTNKIDNRNKHIEKIRNKSEVINEKFSILEQRKKGYINKKKLDYELELEKKRIASKKGTNKTIFQFEDFEKLNKQAANLFSEDLVKKLKVKNSKENIKDTNQNYTELKSLFDTSNSNKISFKTNSVTNNKRISNILEEIPVLKEENYFAKDLYESENKRVFTSPLDSYKVKEEEESEKGETNEFNIESNQEKLDLKTIDQKAKKFLQDAEKIRKEIEKNNEKLSNTDDISSIYSRILNSSKNAKLSRTKKQNSQISNSVDISKMPSIAFEKK</sequence>
<dbReference type="InParanoid" id="S5ME62"/>
<dbReference type="EMBL" id="CP005076">
    <property type="protein sequence ID" value="AGR42013.1"/>
    <property type="molecule type" value="Genomic_DNA"/>
</dbReference>
<dbReference type="STRING" id="1276221.SDIMI_v3c03090"/>
<keyword evidence="4" id="KW-1185">Reference proteome</keyword>
<dbReference type="OrthoDB" id="389270at2"/>
<dbReference type="KEGG" id="sdi:SDIMI_v3c03090"/>
<name>S5ME62_9MOLU</name>
<evidence type="ECO:0000313" key="3">
    <source>
        <dbReference type="EMBL" id="AGR42013.1"/>
    </source>
</evidence>
<dbReference type="PATRIC" id="fig|1276221.3.peg.306"/>
<dbReference type="Proteomes" id="UP000014983">
    <property type="component" value="Chromosome"/>
</dbReference>
<protein>
    <submittedName>
        <fullName evidence="3">Uncharacterized protein</fullName>
    </submittedName>
</protein>
<evidence type="ECO:0000313" key="4">
    <source>
        <dbReference type="Proteomes" id="UP000014983"/>
    </source>
</evidence>
<feature type="region of interest" description="Disordered" evidence="2">
    <location>
        <begin position="306"/>
        <end position="335"/>
    </location>
</feature>
<gene>
    <name evidence="3" type="ORF">SDIMI_v3c03090</name>
</gene>
<evidence type="ECO:0000256" key="1">
    <source>
        <dbReference type="SAM" id="Coils"/>
    </source>
</evidence>
<reference evidence="3 4" key="1">
    <citation type="journal article" date="2013" name="Genome Biol. Evol.">
        <title>Comparison of metabolic capacities and inference of gene content evolution in mosquito-associated Spiroplasma diminutum and S. taiwanense.</title>
        <authorList>
            <person name="Lo W.S."/>
            <person name="Ku C."/>
            <person name="Chen L.L."/>
            <person name="Chang T.H."/>
            <person name="Kuo C.H."/>
        </authorList>
    </citation>
    <scope>NUCLEOTIDE SEQUENCE [LARGE SCALE GENOMIC DNA]</scope>
    <source>
        <strain evidence="3">CUAS-1</strain>
    </source>
</reference>
<organism evidence="3 4">
    <name type="scientific">Spiroplasma diminutum CUAS-1</name>
    <dbReference type="NCBI Taxonomy" id="1276221"/>
    <lineage>
        <taxon>Bacteria</taxon>
        <taxon>Bacillati</taxon>
        <taxon>Mycoplasmatota</taxon>
        <taxon>Mollicutes</taxon>
        <taxon>Entomoplasmatales</taxon>
        <taxon>Spiroplasmataceae</taxon>
        <taxon>Spiroplasma</taxon>
    </lineage>
</organism>
<accession>S5ME62</accession>
<dbReference type="RefSeq" id="WP_020836246.1">
    <property type="nucleotide sequence ID" value="NC_021833.1"/>
</dbReference>
<dbReference type="AlphaFoldDB" id="S5ME62"/>
<keyword evidence="1" id="KW-0175">Coiled coil</keyword>
<proteinExistence type="predicted"/>
<feature type="coiled-coil region" evidence="1">
    <location>
        <begin position="258"/>
        <end position="289"/>
    </location>
</feature>
<evidence type="ECO:0000256" key="2">
    <source>
        <dbReference type="SAM" id="MobiDB-lite"/>
    </source>
</evidence>